<evidence type="ECO:0000313" key="1">
    <source>
        <dbReference type="EMBL" id="MBX43531.1"/>
    </source>
</evidence>
<organism evidence="1">
    <name type="scientific">Rhizophora mucronata</name>
    <name type="common">Asiatic mangrove</name>
    <dbReference type="NCBI Taxonomy" id="61149"/>
    <lineage>
        <taxon>Eukaryota</taxon>
        <taxon>Viridiplantae</taxon>
        <taxon>Streptophyta</taxon>
        <taxon>Embryophyta</taxon>
        <taxon>Tracheophyta</taxon>
        <taxon>Spermatophyta</taxon>
        <taxon>Magnoliopsida</taxon>
        <taxon>eudicotyledons</taxon>
        <taxon>Gunneridae</taxon>
        <taxon>Pentapetalae</taxon>
        <taxon>rosids</taxon>
        <taxon>fabids</taxon>
        <taxon>Malpighiales</taxon>
        <taxon>Rhizophoraceae</taxon>
        <taxon>Rhizophora</taxon>
    </lineage>
</organism>
<dbReference type="AlphaFoldDB" id="A0A2P2NM19"/>
<dbReference type="EMBL" id="GGEC01063047">
    <property type="protein sequence ID" value="MBX43531.1"/>
    <property type="molecule type" value="Transcribed_RNA"/>
</dbReference>
<accession>A0A2P2NM19</accession>
<name>A0A2P2NM19_RHIMU</name>
<reference evidence="1" key="1">
    <citation type="submission" date="2018-02" db="EMBL/GenBank/DDBJ databases">
        <title>Rhizophora mucronata_Transcriptome.</title>
        <authorList>
            <person name="Meera S.P."/>
            <person name="Sreeshan A."/>
            <person name="Augustine A."/>
        </authorList>
    </citation>
    <scope>NUCLEOTIDE SEQUENCE</scope>
    <source>
        <tissue evidence="1">Leaf</tissue>
    </source>
</reference>
<sequence length="27" mass="3209">MHYLSLQSTNNIKQYIFINPKIFPKGL</sequence>
<protein>
    <submittedName>
        <fullName evidence="1">Uncharacterized protein</fullName>
    </submittedName>
</protein>
<proteinExistence type="predicted"/>